<reference evidence="2" key="1">
    <citation type="submission" date="2013-05" db="EMBL/GenBank/DDBJ databases">
        <authorList>
            <person name="Harkins D.M."/>
            <person name="Durkin A.S."/>
            <person name="Brinkac L.M."/>
            <person name="Haft D.H."/>
            <person name="Selengut J.D."/>
            <person name="Sanka R."/>
            <person name="DePew J."/>
            <person name="Purushe J."/>
            <person name="Hartskeerl R.A."/>
            <person name="Ahmed A."/>
            <person name="van der Linden H."/>
            <person name="Goris M.G.A."/>
            <person name="Vinetz J.M."/>
            <person name="Sutton G.G."/>
            <person name="Nierman W.C."/>
            <person name="Fouts D.E."/>
        </authorList>
    </citation>
    <scope>NUCLEOTIDE SEQUENCE [LARGE SCALE GENOMIC DNA]</scope>
    <source>
        <strain evidence="2">5399</strain>
    </source>
</reference>
<accession>T0GD59</accession>
<feature type="transmembrane region" description="Helical" evidence="1">
    <location>
        <begin position="104"/>
        <end position="123"/>
    </location>
</feature>
<evidence type="ECO:0000256" key="1">
    <source>
        <dbReference type="SAM" id="Phobius"/>
    </source>
</evidence>
<keyword evidence="1" id="KW-0472">Membrane</keyword>
<evidence type="ECO:0000313" key="2">
    <source>
        <dbReference type="EMBL" id="EQA44729.1"/>
    </source>
</evidence>
<dbReference type="EMBL" id="AHMO02000008">
    <property type="protein sequence ID" value="EQA44729.1"/>
    <property type="molecule type" value="Genomic_DNA"/>
</dbReference>
<name>T0GD59_9LEPT</name>
<keyword evidence="1" id="KW-1133">Transmembrane helix</keyword>
<gene>
    <name evidence="2" type="ORF">LEP1GSC050_2143</name>
</gene>
<keyword evidence="1" id="KW-0812">Transmembrane</keyword>
<comment type="caution">
    <text evidence="2">The sequence shown here is derived from an EMBL/GenBank/DDBJ whole genome shotgun (WGS) entry which is preliminary data.</text>
</comment>
<dbReference type="STRING" id="1049789.LEP1GSC050_2143"/>
<dbReference type="Proteomes" id="UP000015454">
    <property type="component" value="Unassembled WGS sequence"/>
</dbReference>
<protein>
    <submittedName>
        <fullName evidence="2">Uncharacterized protein</fullName>
    </submittedName>
</protein>
<organism evidence="2 3">
    <name type="scientific">Leptospira broomii serovar Hurstbridge str. 5399</name>
    <dbReference type="NCBI Taxonomy" id="1049789"/>
    <lineage>
        <taxon>Bacteria</taxon>
        <taxon>Pseudomonadati</taxon>
        <taxon>Spirochaetota</taxon>
        <taxon>Spirochaetia</taxon>
        <taxon>Leptospirales</taxon>
        <taxon>Leptospiraceae</taxon>
        <taxon>Leptospira</taxon>
    </lineage>
</organism>
<evidence type="ECO:0000313" key="3">
    <source>
        <dbReference type="Proteomes" id="UP000015454"/>
    </source>
</evidence>
<keyword evidence="3" id="KW-1185">Reference proteome</keyword>
<proteinExistence type="predicted"/>
<dbReference type="AlphaFoldDB" id="T0GD59"/>
<dbReference type="RefSeq" id="WP_010570433.1">
    <property type="nucleotide sequence ID" value="NZ_AHMO02000008.1"/>
</dbReference>
<dbReference type="OrthoDB" id="330436at2"/>
<sequence length="131" mass="14929">MQFAVVNTRERIGGRFKIFQSAILSVLLYSLGMDAVIDTIDIWNGDWSGISREVLILKNQRHNIYEREGLYTGSYFESQTREESGEESLPLLGFRLIRSNSNSFFIDISGGLTVFPLLLYFFLSLPPPTIL</sequence>